<dbReference type="PANTHER" id="PTHR30408">
    <property type="entry name" value="TYPE-1 RESTRICTION ENZYME ECOKI SPECIFICITY PROTEIN"/>
    <property type="match status" value="1"/>
</dbReference>
<dbReference type="EMBL" id="RSUV01000001">
    <property type="protein sequence ID" value="MIV42342.1"/>
    <property type="molecule type" value="Genomic_DNA"/>
</dbReference>
<evidence type="ECO:0000259" key="4">
    <source>
        <dbReference type="Pfam" id="PF01420"/>
    </source>
</evidence>
<dbReference type="Gene3D" id="1.10.287.1120">
    <property type="entry name" value="Bipartite methylase S protein"/>
    <property type="match status" value="1"/>
</dbReference>
<evidence type="ECO:0000256" key="2">
    <source>
        <dbReference type="ARBA" id="ARBA00022747"/>
    </source>
</evidence>
<feature type="domain" description="Type I restriction modification DNA specificity" evidence="4">
    <location>
        <begin position="229"/>
        <end position="385"/>
    </location>
</feature>
<keyword evidence="6" id="KW-0540">Nuclease</keyword>
<reference evidence="5" key="2">
    <citation type="submission" date="2018-07" db="EMBL/GenBank/DDBJ databases">
        <authorList>
            <consortium name="GenomeTrakr network: Whole genome sequencing for foodborne pathogen traceback"/>
        </authorList>
    </citation>
    <scope>NUCLEOTIDE SEQUENCE [LARGE SCALE GENOMIC DNA]</scope>
    <source>
        <strain evidence="5">CFSAN048114</strain>
    </source>
</reference>
<dbReference type="InterPro" id="IPR044946">
    <property type="entry name" value="Restrct_endonuc_typeI_TRD_sf"/>
</dbReference>
<dbReference type="InterPro" id="IPR052021">
    <property type="entry name" value="Type-I_RS_S_subunit"/>
</dbReference>
<evidence type="ECO:0000256" key="1">
    <source>
        <dbReference type="ARBA" id="ARBA00010923"/>
    </source>
</evidence>
<evidence type="ECO:0000256" key="3">
    <source>
        <dbReference type="ARBA" id="ARBA00023125"/>
    </source>
</evidence>
<dbReference type="GO" id="GO:0009307">
    <property type="term" value="P:DNA restriction-modification system"/>
    <property type="evidence" value="ECO:0007669"/>
    <property type="project" value="UniProtKB-KW"/>
</dbReference>
<dbReference type="SUPFAM" id="SSF116734">
    <property type="entry name" value="DNA methylase specificity domain"/>
    <property type="match status" value="2"/>
</dbReference>
<evidence type="ECO:0000313" key="6">
    <source>
        <dbReference type="EMBL" id="OHJ55857.1"/>
    </source>
</evidence>
<sequence length="415" mass="47682">MNDNVKQFVPRLRFQSFKASGPWEFKPLGKLAQRSIRKNVDGKITRVLTNSAEYGIVDQRDFFEKDIANQSNLEGYYVVEEDSYVYNPRISAMAPVGPISKNKIGLGVMSPLYTVFKFNNKENDFYAHYFKSTHWHHYMRQVSSTGARHDRMSISNNAFMELPLPVSTLEEQQKIADCLSSLDDLLTAEVQKLNTLKKYKQGLMQQLFPREGENVPLLRFLEFQSTGQWIETQLGNIVNIRSGYSPSYYSLSKDGIYPFVKVEDLNNCAKYQTEAREYSNDTNGLVPRNSIIFPKRGAAITLNKLRLSDRELLMDTNMMALTPSVKCNPNFLFYYLSHVGLSQLADNSTIPQINNKHIIPFNMLLPALEEQKKIANCLSVLDENISSQYLKVELLNIHKRGLMQQLYPVIEEVLR</sequence>
<keyword evidence="6" id="KW-0378">Hydrolase</keyword>
<dbReference type="PANTHER" id="PTHR30408:SF12">
    <property type="entry name" value="TYPE I RESTRICTION ENZYME MJAVIII SPECIFICITY SUBUNIT"/>
    <property type="match status" value="1"/>
</dbReference>
<gene>
    <name evidence="5" type="ORF">A7E06_01735</name>
    <name evidence="6" type="ORF">A7S51_03900</name>
</gene>
<dbReference type="Proteomes" id="UP000839530">
    <property type="component" value="Unassembled WGS sequence"/>
</dbReference>
<accession>A0A3F3J3M6</accession>
<feature type="domain" description="Type I restriction modification DNA specificity" evidence="4">
    <location>
        <begin position="83"/>
        <end position="197"/>
    </location>
</feature>
<protein>
    <submittedName>
        <fullName evidence="5 6">Restriction endonuclease</fullName>
    </submittedName>
</protein>
<organism evidence="6">
    <name type="scientific">Salmonella enterica</name>
    <name type="common">Salmonella choleraesuis</name>
    <dbReference type="NCBI Taxonomy" id="28901"/>
    <lineage>
        <taxon>Bacteria</taxon>
        <taxon>Pseudomonadati</taxon>
        <taxon>Pseudomonadota</taxon>
        <taxon>Gammaproteobacteria</taxon>
        <taxon>Enterobacterales</taxon>
        <taxon>Enterobacteriaceae</taxon>
        <taxon>Salmonella</taxon>
    </lineage>
</organism>
<dbReference type="GO" id="GO:0004519">
    <property type="term" value="F:endonuclease activity"/>
    <property type="evidence" value="ECO:0007669"/>
    <property type="project" value="UniProtKB-KW"/>
</dbReference>
<dbReference type="GO" id="GO:0003677">
    <property type="term" value="F:DNA binding"/>
    <property type="evidence" value="ECO:0007669"/>
    <property type="project" value="UniProtKB-KW"/>
</dbReference>
<dbReference type="Gene3D" id="3.90.220.20">
    <property type="entry name" value="DNA methylase specificity domains"/>
    <property type="match status" value="2"/>
</dbReference>
<dbReference type="Proteomes" id="UP000866740">
    <property type="component" value="Unassembled WGS sequence"/>
</dbReference>
<reference evidence="6" key="1">
    <citation type="submission" date="2016-09" db="EMBL/GenBank/DDBJ databases">
        <title>Whole genome sequencing of Salmonella enterica.</title>
        <authorList>
            <person name="Bell R."/>
        </authorList>
    </citation>
    <scope>NUCLEOTIDE SEQUENCE [LARGE SCALE GENOMIC DNA]</scope>
    <source>
        <strain evidence="6">CFSAN044929</strain>
    </source>
</reference>
<name>A0A3F3J3M6_SALER</name>
<proteinExistence type="inferred from homology"/>
<keyword evidence="2" id="KW-0680">Restriction system</keyword>
<comment type="caution">
    <text evidence="6">The sequence shown here is derived from an EMBL/GenBank/DDBJ whole genome shotgun (WGS) entry which is preliminary data.</text>
</comment>
<keyword evidence="6" id="KW-0255">Endonuclease</keyword>
<comment type="similarity">
    <text evidence="1">Belongs to the type-I restriction system S methylase family.</text>
</comment>
<dbReference type="Pfam" id="PF01420">
    <property type="entry name" value="Methylase_S"/>
    <property type="match status" value="2"/>
</dbReference>
<dbReference type="InterPro" id="IPR000055">
    <property type="entry name" value="Restrct_endonuc_typeI_TRD"/>
</dbReference>
<keyword evidence="3" id="KW-0238">DNA-binding</keyword>
<dbReference type="EMBL" id="MLTE01000002">
    <property type="protein sequence ID" value="OHJ55857.1"/>
    <property type="molecule type" value="Genomic_DNA"/>
</dbReference>
<dbReference type="AlphaFoldDB" id="A0A3F3J3M6"/>
<evidence type="ECO:0000313" key="5">
    <source>
        <dbReference type="EMBL" id="MIV42342.1"/>
    </source>
</evidence>
<dbReference type="RefSeq" id="WP_070801450.1">
    <property type="nucleotide sequence ID" value="NZ_MLTE01000002.1"/>
</dbReference>